<sequence length="636" mass="66554">MNTRRGTKAAARRPIEPSLRALDEHVERLRAEARTGLSSKDVRRALIKEGLRRPTPPLSAYSSICARDRREPSHTMDSVSCGSLATSTGAGGNIAGIPSAWLEGDFHLEPAGDGEDGGAGAPSSRSMRPAGGEAVASFNRTADSPPVSSEVLRMYQALCTAAEEVDYDFSHEEALRQVETRDAETGLATTWRTRRYPSAPWPCSSTAAMTASVDNGERRGLRLVFGGCVEAARDRSMAASHELYTAPPSRLSTAHASAPSRLSTPLTLSLPASQASIMPASALPTTVSTGRVNGSVLRSHGGRAGASSSLSTEGTVVVRSSAATYAKALRQLVQTHRQQVNIVGGAPSQSNSTSAAWPPSGDDDPDGGNGGAAALEWRTHMRAPVTLAVCSSCHMWFERSLQQPQHLPSSSRGGQQAAEGMDKGSRCCCPRCGCDVDSAAGTDMATAAAAAAGPRWAWEPTAATDGSRETSREPCGTPARIIDPPRARSPRQKTFPAQAAASHRSIAVASGATCGTDSVGFTEADEEESFAALVARIRASRMNAQGNEEKGARVSPSAAESVSTRAPADMNRSRGCTETGTLGKPNTSPPAALTAPPAWTKPTGPVHGNPFALSLRVALSHPYFHDLWASAMGERP</sequence>
<dbReference type="EMBL" id="JAFJZO010000015">
    <property type="protein sequence ID" value="KAG5509066.1"/>
    <property type="molecule type" value="Genomic_DNA"/>
</dbReference>
<feature type="region of interest" description="Disordered" evidence="1">
    <location>
        <begin position="343"/>
        <end position="373"/>
    </location>
</feature>
<evidence type="ECO:0000313" key="3">
    <source>
        <dbReference type="Proteomes" id="UP000674318"/>
    </source>
</evidence>
<dbReference type="GeneID" id="94292103"/>
<dbReference type="KEGG" id="phet:94292103"/>
<accession>A0A836IWM7</accession>
<reference evidence="2 3" key="1">
    <citation type="submission" date="2021-02" db="EMBL/GenBank/DDBJ databases">
        <title>Porcisia hertigi Genome sequencing and assembly.</title>
        <authorList>
            <person name="Almutairi H."/>
            <person name="Gatherer D."/>
        </authorList>
    </citation>
    <scope>NUCLEOTIDE SEQUENCE [LARGE SCALE GENOMIC DNA]</scope>
    <source>
        <strain evidence="2 3">C119</strain>
    </source>
</reference>
<dbReference type="OrthoDB" id="273894at2759"/>
<organism evidence="2 3">
    <name type="scientific">Porcisia hertigi</name>
    <dbReference type="NCBI Taxonomy" id="2761500"/>
    <lineage>
        <taxon>Eukaryota</taxon>
        <taxon>Discoba</taxon>
        <taxon>Euglenozoa</taxon>
        <taxon>Kinetoplastea</taxon>
        <taxon>Metakinetoplastina</taxon>
        <taxon>Trypanosomatida</taxon>
        <taxon>Trypanosomatidae</taxon>
        <taxon>Leishmaniinae</taxon>
        <taxon>Porcisia</taxon>
    </lineage>
</organism>
<proteinExistence type="predicted"/>
<protein>
    <submittedName>
        <fullName evidence="2">Uncharacterized protein</fullName>
    </submittedName>
</protein>
<gene>
    <name evidence="2" type="ORF">JKF63_06074</name>
</gene>
<feature type="region of interest" description="Disordered" evidence="1">
    <location>
        <begin position="105"/>
        <end position="132"/>
    </location>
</feature>
<feature type="region of interest" description="Disordered" evidence="1">
    <location>
        <begin position="544"/>
        <end position="591"/>
    </location>
</feature>
<feature type="region of interest" description="Disordered" evidence="1">
    <location>
        <begin position="458"/>
        <end position="491"/>
    </location>
</feature>
<dbReference type="AlphaFoldDB" id="A0A836IWM7"/>
<dbReference type="Proteomes" id="UP000674318">
    <property type="component" value="Unassembled WGS sequence"/>
</dbReference>
<dbReference type="RefSeq" id="XP_067758373.1">
    <property type="nucleotide sequence ID" value="XM_067902026.1"/>
</dbReference>
<feature type="compositionally biased region" description="Polar residues" evidence="1">
    <location>
        <begin position="343"/>
        <end position="354"/>
    </location>
</feature>
<evidence type="ECO:0000313" key="2">
    <source>
        <dbReference type="EMBL" id="KAG5509066.1"/>
    </source>
</evidence>
<comment type="caution">
    <text evidence="2">The sequence shown here is derived from an EMBL/GenBank/DDBJ whole genome shotgun (WGS) entry which is preliminary data.</text>
</comment>
<name>A0A836IWM7_9TRYP</name>
<keyword evidence="3" id="KW-1185">Reference proteome</keyword>
<evidence type="ECO:0000256" key="1">
    <source>
        <dbReference type="SAM" id="MobiDB-lite"/>
    </source>
</evidence>